<dbReference type="AlphaFoldDB" id="A0A2W6ASW5"/>
<keyword evidence="10" id="KW-0808">Transferase</keyword>
<keyword evidence="10" id="KW-0368">Histidine biosynthesis</keyword>
<dbReference type="InterPro" id="IPR004516">
    <property type="entry name" value="HisRS/HisZ"/>
</dbReference>
<evidence type="ECO:0000259" key="12">
    <source>
        <dbReference type="Pfam" id="PF13393"/>
    </source>
</evidence>
<evidence type="ECO:0000256" key="6">
    <source>
        <dbReference type="ARBA" id="ARBA00022676"/>
    </source>
</evidence>
<evidence type="ECO:0000256" key="1">
    <source>
        <dbReference type="ARBA" id="ARBA00004496"/>
    </source>
</evidence>
<dbReference type="EMBL" id="QHBU01000130">
    <property type="protein sequence ID" value="PZR80941.1"/>
    <property type="molecule type" value="Genomic_DNA"/>
</dbReference>
<dbReference type="InterPro" id="IPR045864">
    <property type="entry name" value="aa-tRNA-synth_II/BPL/LPL"/>
</dbReference>
<protein>
    <recommendedName>
        <fullName evidence="9 10">Multifunctional fusion protein</fullName>
    </recommendedName>
    <domain>
        <recommendedName>
            <fullName evidence="10">ATP phosphoribosyltransferase</fullName>
            <shortName evidence="10">ATP-PRT</shortName>
            <shortName evidence="10">ATP-PRTase</shortName>
            <ecNumber evidence="10">2.4.2.17</ecNumber>
        </recommendedName>
    </domain>
    <domain>
        <recommendedName>
            <fullName evidence="9">ATP phosphoribosyltransferase regulatory subunit</fullName>
        </recommendedName>
    </domain>
</protein>
<evidence type="ECO:0000313" key="13">
    <source>
        <dbReference type="EMBL" id="PZR80941.1"/>
    </source>
</evidence>
<evidence type="ECO:0000256" key="3">
    <source>
        <dbReference type="ARBA" id="ARBA00005539"/>
    </source>
</evidence>
<keyword evidence="10" id="KW-0067">ATP-binding</keyword>
<comment type="pathway">
    <text evidence="2 10">Amino-acid biosynthesis; L-histidine biosynthesis; L-histidine from 5-phospho-alpha-D-ribose 1-diphosphate: step 1/9.</text>
</comment>
<comment type="function">
    <text evidence="7 10">Catalyzes the condensation of ATP and 5-phosphoribose 1-diphosphate to form N'-(5'-phosphoribosyl)-ATP (PR-ATP). Has a crucial role in the pathway because the rate of histidine biosynthesis seems to be controlled primarily by regulation of HisG enzymatic activity.</text>
</comment>
<evidence type="ECO:0000256" key="7">
    <source>
        <dbReference type="ARBA" id="ARBA00024861"/>
    </source>
</evidence>
<evidence type="ECO:0000256" key="10">
    <source>
        <dbReference type="HAMAP-Rule" id="MF_01018"/>
    </source>
</evidence>
<dbReference type="InterPro" id="IPR041715">
    <property type="entry name" value="HisRS-like_core"/>
</dbReference>
<dbReference type="HAMAP" id="MF_01018">
    <property type="entry name" value="HisG_Short"/>
    <property type="match status" value="1"/>
</dbReference>
<accession>A0A2W6ASW5</accession>
<evidence type="ECO:0000256" key="5">
    <source>
        <dbReference type="ARBA" id="ARBA00022490"/>
    </source>
</evidence>
<dbReference type="PANTHER" id="PTHR43707:SF1">
    <property type="entry name" value="HISTIDINE--TRNA LIGASE, MITOCHONDRIAL-RELATED"/>
    <property type="match status" value="1"/>
</dbReference>
<dbReference type="InterPro" id="IPR004517">
    <property type="entry name" value="HisZ"/>
</dbReference>
<name>A0A2W6ASW5_9BACT</name>
<comment type="function">
    <text evidence="8 9">Required for the first step of histidine biosynthesis. May allow the feedback regulation of ATP phosphoribosyltransferase activity by histidine.</text>
</comment>
<keyword evidence="10" id="KW-0547">Nucleotide-binding</keyword>
<dbReference type="Pfam" id="PF01634">
    <property type="entry name" value="HisG"/>
    <property type="match status" value="1"/>
</dbReference>
<dbReference type="GO" id="GO:0000105">
    <property type="term" value="P:L-histidine biosynthetic process"/>
    <property type="evidence" value="ECO:0007669"/>
    <property type="project" value="UniProtKB-UniRule"/>
</dbReference>
<dbReference type="SUPFAM" id="SSF55681">
    <property type="entry name" value="Class II aaRS and biotin synthetases"/>
    <property type="match status" value="1"/>
</dbReference>
<dbReference type="HAMAP" id="MF_00125">
    <property type="entry name" value="HisZ"/>
    <property type="match status" value="1"/>
</dbReference>
<dbReference type="PANTHER" id="PTHR43707">
    <property type="entry name" value="HISTIDYL-TRNA SYNTHETASE"/>
    <property type="match status" value="1"/>
</dbReference>
<reference evidence="13 14" key="1">
    <citation type="journal article" date="2017" name="Nature">
        <title>Atmospheric trace gases support primary production in Antarctic desert surface soil.</title>
        <authorList>
            <person name="Ji M."/>
            <person name="Greening C."/>
            <person name="Vanwonterghem I."/>
            <person name="Carere C.R."/>
            <person name="Bay S.K."/>
            <person name="Steen J.A."/>
            <person name="Montgomery K."/>
            <person name="Lines T."/>
            <person name="Beardall J."/>
            <person name="van Dorst J."/>
            <person name="Snape I."/>
            <person name="Stott M.B."/>
            <person name="Hugenholtz P."/>
            <person name="Ferrari B.C."/>
        </authorList>
    </citation>
    <scope>NUCLEOTIDE SEQUENCE [LARGE SCALE GENOMIC DNA]</scope>
    <source>
        <strain evidence="13">RRmetagenome_bin12</strain>
    </source>
</reference>
<comment type="miscellaneous">
    <text evidence="9">This function is generally fulfilled by the C-terminal part of HisG, which is missing in some bacteria such as this one.</text>
</comment>
<organism evidence="13 14">
    <name type="scientific">Candidatus Aeolococcus gillhamiae</name>
    <dbReference type="NCBI Taxonomy" id="3127015"/>
    <lineage>
        <taxon>Bacteria</taxon>
        <taxon>Bacillati</taxon>
        <taxon>Candidatus Dormiibacterota</taxon>
        <taxon>Candidatus Dormibacteria</taxon>
        <taxon>Candidatus Aeolococcales</taxon>
        <taxon>Candidatus Aeolococcaceae</taxon>
        <taxon>Candidatus Aeolococcus</taxon>
    </lineage>
</organism>
<evidence type="ECO:0000256" key="4">
    <source>
        <dbReference type="ARBA" id="ARBA00011496"/>
    </source>
</evidence>
<feature type="domain" description="Class II Histidinyl-tRNA synthetase (HisRS)-like catalytic core" evidence="12">
    <location>
        <begin position="12"/>
        <end position="318"/>
    </location>
</feature>
<dbReference type="Gene3D" id="3.40.190.10">
    <property type="entry name" value="Periplasmic binding protein-like II"/>
    <property type="match status" value="2"/>
</dbReference>
<comment type="similarity">
    <text evidence="10">Belongs to the ATP phosphoribosyltransferase family. Short subfamily.</text>
</comment>
<dbReference type="GO" id="GO:0004821">
    <property type="term" value="F:histidine-tRNA ligase activity"/>
    <property type="evidence" value="ECO:0007669"/>
    <property type="project" value="TreeGrafter"/>
</dbReference>
<comment type="subunit">
    <text evidence="4 10">Heteromultimer composed of HisG and HisZ subunits.</text>
</comment>
<dbReference type="EC" id="2.4.2.17" evidence="10"/>
<sequence>MTAHGAAARPGGFGDWLPGAASARRALTGALVGTFEAAGYELIDTPTVEYAQTIERGLGPDAGDELFRFMDADGSMLALVGERTVSVARTVAAQLRHGPFPMRLCYAGPVVRNRTLLGGRRREAVQAGCELVGDADFGADAECIALAIAAVDAAGVTDIQVDVGHAAFLPALLAGAGVGAAAREEIGAALAARDLVAVERALAATALGPAEHALLLRFPALRGGRELLEQARAGLTAEQPLRALDELARLWELLRERRLEDRVHLDLGAVRDWNYYTGPTFELFSGDVGFPLGAGGRYDSLLERFGLVQPATGFVVHADRCHDAITRRRESATPRAGEGLRIAVPTGALLTDACALLRESGVAPELRPESFERRLHLDVGDHEVITVRPTDVPVYVEMGACDCGIVGKDVLWESRRELYELADLRFGVCRLVLAAPEGSALAGGSWPAALRVATKYPQAARRFFAGRGDGAELIRLHGSVELAPSAGLSDGIVDLVATGATLRANRLCEVATIATSTARLVVNVASMKTRSAAITALATTLRRTVEERGM</sequence>
<comment type="subcellular location">
    <subcellularLocation>
        <location evidence="1 10">Cytoplasm</location>
    </subcellularLocation>
</comment>
<dbReference type="CDD" id="cd13595">
    <property type="entry name" value="PBP2_HisGs"/>
    <property type="match status" value="1"/>
</dbReference>
<dbReference type="PROSITE" id="PS01316">
    <property type="entry name" value="ATP_P_PHORIBOSYLTR"/>
    <property type="match status" value="1"/>
</dbReference>
<dbReference type="GO" id="GO:0005737">
    <property type="term" value="C:cytoplasm"/>
    <property type="evidence" value="ECO:0007669"/>
    <property type="project" value="UniProtKB-SubCell"/>
</dbReference>
<comment type="caution">
    <text evidence="13">The sequence shown here is derived from an EMBL/GenBank/DDBJ whole genome shotgun (WGS) entry which is preliminary data.</text>
</comment>
<evidence type="ECO:0000256" key="8">
    <source>
        <dbReference type="ARBA" id="ARBA00025246"/>
    </source>
</evidence>
<evidence type="ECO:0000259" key="11">
    <source>
        <dbReference type="Pfam" id="PF01634"/>
    </source>
</evidence>
<keyword evidence="5 10" id="KW-0963">Cytoplasm</keyword>
<dbReference type="InterPro" id="IPR018198">
    <property type="entry name" value="ATP_PRibTrfase_CS"/>
</dbReference>
<dbReference type="NCBIfam" id="TIGR00070">
    <property type="entry name" value="hisG"/>
    <property type="match status" value="1"/>
</dbReference>
<evidence type="ECO:0000256" key="2">
    <source>
        <dbReference type="ARBA" id="ARBA00004667"/>
    </source>
</evidence>
<dbReference type="InterPro" id="IPR024893">
    <property type="entry name" value="ATP_PRibTrfase_HisG_short"/>
</dbReference>
<feature type="domain" description="ATP phosphoribosyltransferase catalytic" evidence="11">
    <location>
        <begin position="388"/>
        <end position="542"/>
    </location>
</feature>
<gene>
    <name evidence="10" type="primary">hisG</name>
    <name evidence="9" type="synonym">hisZ</name>
    <name evidence="13" type="ORF">DLM65_07135</name>
</gene>
<dbReference type="Gene3D" id="3.30.930.10">
    <property type="entry name" value="Bira Bifunctional Protein, Domain 2"/>
    <property type="match status" value="1"/>
</dbReference>
<keyword evidence="10" id="KW-0028">Amino-acid biosynthesis</keyword>
<proteinExistence type="inferred from homology"/>
<evidence type="ECO:0000313" key="14">
    <source>
        <dbReference type="Proteomes" id="UP000248724"/>
    </source>
</evidence>
<dbReference type="Proteomes" id="UP000248724">
    <property type="component" value="Unassembled WGS sequence"/>
</dbReference>
<dbReference type="UniPathway" id="UPA00031">
    <property type="reaction ID" value="UER00006"/>
</dbReference>
<dbReference type="GO" id="GO:0003879">
    <property type="term" value="F:ATP phosphoribosyltransferase activity"/>
    <property type="evidence" value="ECO:0007669"/>
    <property type="project" value="UniProtKB-UniRule"/>
</dbReference>
<dbReference type="InterPro" id="IPR013820">
    <property type="entry name" value="ATP_PRibTrfase_cat"/>
</dbReference>
<comment type="catalytic activity">
    <reaction evidence="10">
        <text>1-(5-phospho-beta-D-ribosyl)-ATP + diphosphate = 5-phospho-alpha-D-ribose 1-diphosphate + ATP</text>
        <dbReference type="Rhea" id="RHEA:18473"/>
        <dbReference type="ChEBI" id="CHEBI:30616"/>
        <dbReference type="ChEBI" id="CHEBI:33019"/>
        <dbReference type="ChEBI" id="CHEBI:58017"/>
        <dbReference type="ChEBI" id="CHEBI:73183"/>
        <dbReference type="EC" id="2.4.2.17"/>
    </reaction>
</comment>
<dbReference type="GO" id="GO:0006427">
    <property type="term" value="P:histidyl-tRNA aminoacylation"/>
    <property type="evidence" value="ECO:0007669"/>
    <property type="project" value="TreeGrafter"/>
</dbReference>
<dbReference type="NCBIfam" id="TIGR00443">
    <property type="entry name" value="hisZ_biosyn_reg"/>
    <property type="match status" value="1"/>
</dbReference>
<keyword evidence="6 10" id="KW-0328">Glycosyltransferase</keyword>
<dbReference type="SUPFAM" id="SSF53850">
    <property type="entry name" value="Periplasmic binding protein-like II"/>
    <property type="match status" value="1"/>
</dbReference>
<comment type="similarity">
    <text evidence="3 9">Belongs to the class-II aminoacyl-tRNA synthetase family. HisZ subfamily.</text>
</comment>
<dbReference type="CDD" id="cd00773">
    <property type="entry name" value="HisRS-like_core"/>
    <property type="match status" value="1"/>
</dbReference>
<dbReference type="Pfam" id="PF13393">
    <property type="entry name" value="tRNA-synt_His"/>
    <property type="match status" value="1"/>
</dbReference>
<comment type="domain">
    <text evidence="10">Lacks the C-terminal regulatory region which is replaced by HisZ.</text>
</comment>
<evidence type="ECO:0000256" key="9">
    <source>
        <dbReference type="HAMAP-Rule" id="MF_00125"/>
    </source>
</evidence>
<dbReference type="GO" id="GO:0005524">
    <property type="term" value="F:ATP binding"/>
    <property type="evidence" value="ECO:0007669"/>
    <property type="project" value="UniProtKB-KW"/>
</dbReference>